<dbReference type="InterPro" id="IPR000905">
    <property type="entry name" value="Gcp-like_dom"/>
</dbReference>
<feature type="domain" description="Gcp-like" evidence="1">
    <location>
        <begin position="37"/>
        <end position="149"/>
    </location>
</feature>
<dbReference type="Gene3D" id="3.30.420.200">
    <property type="match status" value="1"/>
</dbReference>
<dbReference type="RefSeq" id="WP_312031335.1">
    <property type="nucleotide sequence ID" value="NZ_CP051151.1"/>
</dbReference>
<dbReference type="EMBL" id="CP051151">
    <property type="protein sequence ID" value="QLY40496.1"/>
    <property type="molecule type" value="Genomic_DNA"/>
</dbReference>
<gene>
    <name evidence="2" type="primary">tsaB</name>
    <name evidence="2" type="ORF">HF295_06380</name>
</gene>
<keyword evidence="3" id="KW-1185">Reference proteome</keyword>
<keyword evidence="2" id="KW-0808">Transferase</keyword>
<dbReference type="SUPFAM" id="SSF53067">
    <property type="entry name" value="Actin-like ATPase domain"/>
    <property type="match status" value="1"/>
</dbReference>
<dbReference type="Proteomes" id="UP000512167">
    <property type="component" value="Chromosome"/>
</dbReference>
<evidence type="ECO:0000259" key="1">
    <source>
        <dbReference type="Pfam" id="PF00814"/>
    </source>
</evidence>
<evidence type="ECO:0000313" key="2">
    <source>
        <dbReference type="EMBL" id="QLY40496.1"/>
    </source>
</evidence>
<dbReference type="NCBIfam" id="TIGR03725">
    <property type="entry name" value="T6A_YeaZ"/>
    <property type="match status" value="1"/>
</dbReference>
<proteinExistence type="predicted"/>
<name>A0A7L6N2K2_9MOLU</name>
<dbReference type="InterPro" id="IPR043129">
    <property type="entry name" value="ATPase_NBD"/>
</dbReference>
<dbReference type="Pfam" id="PF00814">
    <property type="entry name" value="TsaD"/>
    <property type="match status" value="1"/>
</dbReference>
<sequence>MKKSYKRLVIDTATKYIYLSLVFDNEEVDSLYQVGDNNHSVTIMPFLDQMLKNQQIGLSDLDEVIVGIGPGSYTGVRIGVTVAKMIAYLNQIPIKTISSLALIASHSNAKHVLALIDARRSNGFVAFFNQDKNLEYVYEDVLMNIEKFKNNLKVDYDVLEFGKPNIIKILESSLLKEVTNVHDLVPNYLQVTEAERNLKNA</sequence>
<evidence type="ECO:0000313" key="3">
    <source>
        <dbReference type="Proteomes" id="UP000512167"/>
    </source>
</evidence>
<reference evidence="2 3" key="1">
    <citation type="submission" date="2020-04" db="EMBL/GenBank/DDBJ databases">
        <authorList>
            <person name="Zheng R.K."/>
            <person name="Sun C.M."/>
        </authorList>
    </citation>
    <scope>NUCLEOTIDE SEQUENCE [LARGE SCALE GENOMIC DNA]</scope>
    <source>
        <strain evidence="3">zrk29</strain>
    </source>
</reference>
<dbReference type="GO" id="GO:0016740">
    <property type="term" value="F:transferase activity"/>
    <property type="evidence" value="ECO:0007669"/>
    <property type="project" value="UniProtKB-KW"/>
</dbReference>
<organism evidence="2 3">
    <name type="scientific">Hujiaoplasma nucleasis</name>
    <dbReference type="NCBI Taxonomy" id="2725268"/>
    <lineage>
        <taxon>Bacteria</taxon>
        <taxon>Bacillati</taxon>
        <taxon>Mycoplasmatota</taxon>
        <taxon>Mollicutes</taxon>
        <taxon>Candidatus Izemoplasmatales</taxon>
        <taxon>Hujiaoplasmataceae</taxon>
        <taxon>Hujiaoplasma</taxon>
    </lineage>
</organism>
<protein>
    <submittedName>
        <fullName evidence="2">tRNA (Adenosine(37)-N6)-threonylcarbamoyltransferase complex dimerization subunit type 1 TsaB</fullName>
    </submittedName>
</protein>
<dbReference type="GO" id="GO:0002949">
    <property type="term" value="P:tRNA threonylcarbamoyladenosine modification"/>
    <property type="evidence" value="ECO:0007669"/>
    <property type="project" value="InterPro"/>
</dbReference>
<dbReference type="AlphaFoldDB" id="A0A7L6N2K2"/>
<accession>A0A7L6N2K2</accession>
<dbReference type="InterPro" id="IPR022496">
    <property type="entry name" value="T6A_TsaB"/>
</dbReference>
<dbReference type="KEGG" id="tbk:HF295_06380"/>
<dbReference type="Gene3D" id="3.30.420.40">
    <property type="match status" value="1"/>
</dbReference>